<evidence type="ECO:0000313" key="3">
    <source>
        <dbReference type="Proteomes" id="UP001500630"/>
    </source>
</evidence>
<feature type="transmembrane region" description="Helical" evidence="1">
    <location>
        <begin position="208"/>
        <end position="231"/>
    </location>
</feature>
<keyword evidence="1" id="KW-0812">Transmembrane</keyword>
<dbReference type="Proteomes" id="UP001500630">
    <property type="component" value="Unassembled WGS sequence"/>
</dbReference>
<sequence length="232" mass="25224">MDSELRARILHRAGFVVRLVLLLLLLAGLVIVSARFSPSSRTLGQFRGAVLAGEVDRVTYQARESGELVSLTWSESPLAWRQVEAGGIADSEGAYTTARLMADARRTFVPPSLVREPVGESSGDGLFPDWPFDASGGWWIAASWLLAFFAMLFSTPRLANRWAWFWLFTVGQIGAVLYLMLEPRPLWRGPGEGGSRAKRVDGVRGCGYSILLAIAWSLAAMGLGRLAGLALG</sequence>
<dbReference type="EMBL" id="BAABDQ010000024">
    <property type="protein sequence ID" value="GAA3588777.1"/>
    <property type="molecule type" value="Genomic_DNA"/>
</dbReference>
<evidence type="ECO:0008006" key="4">
    <source>
        <dbReference type="Google" id="ProtNLM"/>
    </source>
</evidence>
<evidence type="ECO:0000313" key="2">
    <source>
        <dbReference type="EMBL" id="GAA3588777.1"/>
    </source>
</evidence>
<feature type="transmembrane region" description="Helical" evidence="1">
    <location>
        <begin position="162"/>
        <end position="181"/>
    </location>
</feature>
<dbReference type="RefSeq" id="WP_345570896.1">
    <property type="nucleotide sequence ID" value="NZ_BAABDQ010000024.1"/>
</dbReference>
<proteinExistence type="predicted"/>
<feature type="transmembrane region" description="Helical" evidence="1">
    <location>
        <begin position="136"/>
        <end position="155"/>
    </location>
</feature>
<comment type="caution">
    <text evidence="2">The sequence shown here is derived from an EMBL/GenBank/DDBJ whole genome shotgun (WGS) entry which is preliminary data.</text>
</comment>
<evidence type="ECO:0000256" key="1">
    <source>
        <dbReference type="SAM" id="Phobius"/>
    </source>
</evidence>
<reference evidence="3" key="1">
    <citation type="journal article" date="2019" name="Int. J. Syst. Evol. Microbiol.">
        <title>The Global Catalogue of Microorganisms (GCM) 10K type strain sequencing project: providing services to taxonomists for standard genome sequencing and annotation.</title>
        <authorList>
            <consortium name="The Broad Institute Genomics Platform"/>
            <consortium name="The Broad Institute Genome Sequencing Center for Infectious Disease"/>
            <person name="Wu L."/>
            <person name="Ma J."/>
        </authorList>
    </citation>
    <scope>NUCLEOTIDE SEQUENCE [LARGE SCALE GENOMIC DNA]</scope>
    <source>
        <strain evidence="3">JCM 17326</strain>
    </source>
</reference>
<keyword evidence="1" id="KW-0472">Membrane</keyword>
<name>A0ABP6YQL8_9ACTN</name>
<feature type="transmembrane region" description="Helical" evidence="1">
    <location>
        <begin position="15"/>
        <end position="36"/>
    </location>
</feature>
<keyword evidence="3" id="KW-1185">Reference proteome</keyword>
<organism evidence="2 3">
    <name type="scientific">Nonomuraea rosea</name>
    <dbReference type="NCBI Taxonomy" id="638574"/>
    <lineage>
        <taxon>Bacteria</taxon>
        <taxon>Bacillati</taxon>
        <taxon>Actinomycetota</taxon>
        <taxon>Actinomycetes</taxon>
        <taxon>Streptosporangiales</taxon>
        <taxon>Streptosporangiaceae</taxon>
        <taxon>Nonomuraea</taxon>
    </lineage>
</organism>
<keyword evidence="1" id="KW-1133">Transmembrane helix</keyword>
<protein>
    <recommendedName>
        <fullName evidence="4">DUF3592 domain-containing protein</fullName>
    </recommendedName>
</protein>
<gene>
    <name evidence="2" type="ORF">GCM10022419_083930</name>
</gene>
<accession>A0ABP6YQL8</accession>